<dbReference type="GO" id="GO:0071819">
    <property type="term" value="C:DUBm complex"/>
    <property type="evidence" value="ECO:0007669"/>
    <property type="project" value="UniProtKB-UniRule"/>
</dbReference>
<comment type="function">
    <text evidence="3">Involved in mRNA export coupled transcription activation by association with both the TREX-2 and the SAGA complexes. At the promoters, SAGA is required for recruitment of the basal transcription machinery. It influences RNA polymerase II transcriptional activity through different activities such as TBP interaction and promoter selectivity, interaction with transcription activators, and chromatin modification through histone acetylation and deubiquitination. Within the SAGA complex, participates to a subcomplex required for deubiquitination of H2B and for the maintenance of steady-state H3 methylation levels. The TREX-2 complex functions in docking export-competent ribonucleoprotein particles (mRNPs) to the nuclear entrance of the nuclear pore complex (nuclear basket). TREX-2 participates in mRNA export and accurate chromatin positioning in the nucleus by tethering genes to the nuclear periphery. May also be involved in cytoplasmic mRNA decay by interaction with components of P-bodies.</text>
</comment>
<dbReference type="PANTHER" id="PTHR12514">
    <property type="entry name" value="ENHANCER OF YELLOW 2 TRANSCRIPTION FACTOR"/>
    <property type="match status" value="1"/>
</dbReference>
<keyword evidence="3" id="KW-0813">Transport</keyword>
<name>A0AAN7WHY4_9SACH</name>
<dbReference type="GO" id="GO:0000124">
    <property type="term" value="C:SAGA complex"/>
    <property type="evidence" value="ECO:0007669"/>
    <property type="project" value="UniProtKB-UniRule"/>
</dbReference>
<gene>
    <name evidence="3" type="primary">SUS1</name>
    <name evidence="4" type="ORF">RI543_001865</name>
</gene>
<keyword evidence="3" id="KW-0963">Cytoplasm</keyword>
<keyword evidence="3" id="KW-0010">Activator</keyword>
<comment type="subcellular location">
    <subcellularLocation>
        <location evidence="3">Nucleus</location>
        <location evidence="3">Nucleoplasm</location>
    </subcellularLocation>
    <subcellularLocation>
        <location evidence="3">Cytoplasm</location>
        <location evidence="3">P-body</location>
    </subcellularLocation>
</comment>
<dbReference type="Pfam" id="PF10163">
    <property type="entry name" value="EnY2"/>
    <property type="match status" value="1"/>
</dbReference>
<keyword evidence="2 3" id="KW-0811">Translocation</keyword>
<dbReference type="HAMAP" id="MF_03046">
    <property type="entry name" value="ENY2_Sus1"/>
    <property type="match status" value="1"/>
</dbReference>
<dbReference type="InterPro" id="IPR018783">
    <property type="entry name" value="TF_ENY2"/>
</dbReference>
<dbReference type="Proteomes" id="UP001306508">
    <property type="component" value="Unassembled WGS sequence"/>
</dbReference>
<dbReference type="AlphaFoldDB" id="A0AAN7WHY4"/>
<comment type="similarity">
    <text evidence="3">Belongs to the ENY2 family.</text>
</comment>
<organism evidence="4 5">
    <name type="scientific">Arxiozyma heterogenica</name>
    <dbReference type="NCBI Taxonomy" id="278026"/>
    <lineage>
        <taxon>Eukaryota</taxon>
        <taxon>Fungi</taxon>
        <taxon>Dikarya</taxon>
        <taxon>Ascomycota</taxon>
        <taxon>Saccharomycotina</taxon>
        <taxon>Saccharomycetes</taxon>
        <taxon>Saccharomycetales</taxon>
        <taxon>Saccharomycetaceae</taxon>
        <taxon>Arxiozyma</taxon>
    </lineage>
</organism>
<protein>
    <recommendedName>
        <fullName evidence="3">Transcription and mRNA export factor SUS1</fullName>
    </recommendedName>
</protein>
<dbReference type="GO" id="GO:0006406">
    <property type="term" value="P:mRNA export from nucleus"/>
    <property type="evidence" value="ECO:0007669"/>
    <property type="project" value="UniProtKB-UniRule"/>
</dbReference>
<evidence type="ECO:0000313" key="5">
    <source>
        <dbReference type="Proteomes" id="UP001306508"/>
    </source>
</evidence>
<dbReference type="GO" id="GO:0005654">
    <property type="term" value="C:nucleoplasm"/>
    <property type="evidence" value="ECO:0007669"/>
    <property type="project" value="UniProtKB-SubCell"/>
</dbReference>
<dbReference type="GO" id="GO:0003713">
    <property type="term" value="F:transcription coactivator activity"/>
    <property type="evidence" value="ECO:0007669"/>
    <property type="project" value="UniProtKB-UniRule"/>
</dbReference>
<accession>A0AAN7WHY4</accession>
<dbReference type="GO" id="GO:0005643">
    <property type="term" value="C:nuclear pore"/>
    <property type="evidence" value="ECO:0007669"/>
    <property type="project" value="UniProtKB-UniRule"/>
</dbReference>
<dbReference type="Gene3D" id="1.10.246.140">
    <property type="match status" value="1"/>
</dbReference>
<evidence type="ECO:0000256" key="1">
    <source>
        <dbReference type="ARBA" id="ARBA00022853"/>
    </source>
</evidence>
<keyword evidence="3" id="KW-0653">Protein transport</keyword>
<dbReference type="GO" id="GO:0015031">
    <property type="term" value="P:protein transport"/>
    <property type="evidence" value="ECO:0007669"/>
    <property type="project" value="UniProtKB-KW"/>
</dbReference>
<keyword evidence="3" id="KW-0509">mRNA transport</keyword>
<keyword evidence="3" id="KW-0539">Nucleus</keyword>
<dbReference type="GO" id="GO:0000932">
    <property type="term" value="C:P-body"/>
    <property type="evidence" value="ECO:0007669"/>
    <property type="project" value="UniProtKB-SubCell"/>
</dbReference>
<sequence length="85" mass="9945">MEGNVKAQIQKYLVESGNYEKISNLLTERLLQDGWIDKIRTLTMEEITKNEKAGYIEILNKIEPQAMELVMKQIRDFLDDIVDTK</sequence>
<reference evidence="5" key="1">
    <citation type="submission" date="2023-07" db="EMBL/GenBank/DDBJ databases">
        <title>A draft genome of Kazachstania heterogenica Y-27499.</title>
        <authorList>
            <person name="Donic C."/>
            <person name="Kralova J.S."/>
            <person name="Fidel L."/>
            <person name="Ben-Dor S."/>
            <person name="Jung S."/>
        </authorList>
    </citation>
    <scope>NUCLEOTIDE SEQUENCE [LARGE SCALE GENOMIC DNA]</scope>
    <source>
        <strain evidence="5">Y27499</strain>
    </source>
</reference>
<dbReference type="GO" id="GO:0006325">
    <property type="term" value="P:chromatin organization"/>
    <property type="evidence" value="ECO:0007669"/>
    <property type="project" value="UniProtKB-KW"/>
</dbReference>
<keyword evidence="3" id="KW-0804">Transcription</keyword>
<dbReference type="GO" id="GO:0070390">
    <property type="term" value="C:transcription export complex 2"/>
    <property type="evidence" value="ECO:0007669"/>
    <property type="project" value="UniProtKB-UniRule"/>
</dbReference>
<evidence type="ECO:0000256" key="2">
    <source>
        <dbReference type="ARBA" id="ARBA00023010"/>
    </source>
</evidence>
<evidence type="ECO:0000313" key="4">
    <source>
        <dbReference type="EMBL" id="KAK5780743.1"/>
    </source>
</evidence>
<keyword evidence="3" id="KW-0805">Transcription regulation</keyword>
<keyword evidence="1 3" id="KW-0156">Chromatin regulator</keyword>
<proteinExistence type="inferred from homology"/>
<comment type="subunit">
    <text evidence="3">Component of the nuclear pore complex (NPC)-associated TREX-2 complex (transcription and export complex 2), composed of at least SUS1, SAC3, THP1, SEM1, and CDC31. TREX-2 contains 2 SUS1 chains. The TREX-2 complex interacts with the nucleoporin NUP1. Component of the 1.8 MDa SAGA transcription coactivator-HAT complex. SAGA is built of 5 distinct domains with specialized functions. Within the SAGA complex, SUS1, SGF11, SGF73 and UBP8 form an additional subcomplex of SAGA called the DUB module (deubiquitination module). Interacts directly with THP1, SAC3, SGF11, and with the RNA polymerase II.</text>
</comment>
<evidence type="ECO:0000256" key="3">
    <source>
        <dbReference type="HAMAP-Rule" id="MF_03046"/>
    </source>
</evidence>
<dbReference type="GO" id="GO:0006368">
    <property type="term" value="P:transcription elongation by RNA polymerase II"/>
    <property type="evidence" value="ECO:0007669"/>
    <property type="project" value="UniProtKB-UniRule"/>
</dbReference>
<dbReference type="EMBL" id="JAWIZZ010000040">
    <property type="protein sequence ID" value="KAK5780743.1"/>
    <property type="molecule type" value="Genomic_DNA"/>
</dbReference>
<dbReference type="InterPro" id="IPR038212">
    <property type="entry name" value="TF_EnY2_sf"/>
</dbReference>
<comment type="caution">
    <text evidence="4">The sequence shown here is derived from an EMBL/GenBank/DDBJ whole genome shotgun (WGS) entry which is preliminary data.</text>
</comment>
<keyword evidence="5" id="KW-1185">Reference proteome</keyword>